<protein>
    <recommendedName>
        <fullName evidence="4">META domain-containing protein</fullName>
    </recommendedName>
</protein>
<gene>
    <name evidence="2" type="ORF">GRI75_02215</name>
</gene>
<dbReference type="EMBL" id="WTYK01000001">
    <property type="protein sequence ID" value="MXP40460.1"/>
    <property type="molecule type" value="Genomic_DNA"/>
</dbReference>
<feature type="compositionally biased region" description="Low complexity" evidence="1">
    <location>
        <begin position="21"/>
        <end position="30"/>
    </location>
</feature>
<evidence type="ECO:0000256" key="1">
    <source>
        <dbReference type="SAM" id="MobiDB-lite"/>
    </source>
</evidence>
<reference evidence="2 3" key="1">
    <citation type="submission" date="2019-12" db="EMBL/GenBank/DDBJ databases">
        <title>Genomic-based taxomic classification of the family Erythrobacteraceae.</title>
        <authorList>
            <person name="Xu L."/>
        </authorList>
    </citation>
    <scope>NUCLEOTIDE SEQUENCE [LARGE SCALE GENOMIC DNA]</scope>
    <source>
        <strain evidence="2 3">MCCC 1K02066</strain>
    </source>
</reference>
<proteinExistence type="predicted"/>
<evidence type="ECO:0008006" key="4">
    <source>
        <dbReference type="Google" id="ProtNLM"/>
    </source>
</evidence>
<comment type="caution">
    <text evidence="2">The sequence shown here is derived from an EMBL/GenBank/DDBJ whole genome shotgun (WGS) entry which is preliminary data.</text>
</comment>
<feature type="compositionally biased region" description="Pro residues" evidence="1">
    <location>
        <begin position="7"/>
        <end position="20"/>
    </location>
</feature>
<organism evidence="2 3">
    <name type="scientific">Croceibacterium soli</name>
    <dbReference type="NCBI Taxonomy" id="1739690"/>
    <lineage>
        <taxon>Bacteria</taxon>
        <taxon>Pseudomonadati</taxon>
        <taxon>Pseudomonadota</taxon>
        <taxon>Alphaproteobacteria</taxon>
        <taxon>Sphingomonadales</taxon>
        <taxon>Erythrobacteraceae</taxon>
        <taxon>Croceibacterium</taxon>
    </lineage>
</organism>
<sequence>MAREPAGAPPPVPAPAPPAEVAPAPSLEPAGEYRIAGVDGGDIDLPHGITASIGADRIEVVSQCVEMAWSYRLEGRALQTTRLPVVTCDRGRYPQEEAIEAAFTAAREVERTESNGLRFSGGGRSVILFSQ</sequence>
<keyword evidence="3" id="KW-1185">Reference proteome</keyword>
<dbReference type="Proteomes" id="UP000469159">
    <property type="component" value="Unassembled WGS sequence"/>
</dbReference>
<name>A0A6I4UNA7_9SPHN</name>
<evidence type="ECO:0000313" key="3">
    <source>
        <dbReference type="Proteomes" id="UP000469159"/>
    </source>
</evidence>
<dbReference type="AlphaFoldDB" id="A0A6I4UNA7"/>
<accession>A0A6I4UNA7</accession>
<feature type="region of interest" description="Disordered" evidence="1">
    <location>
        <begin position="1"/>
        <end position="32"/>
    </location>
</feature>
<evidence type="ECO:0000313" key="2">
    <source>
        <dbReference type="EMBL" id="MXP40460.1"/>
    </source>
</evidence>